<dbReference type="Pfam" id="PF08636">
    <property type="entry name" value="Pkr1"/>
    <property type="match status" value="1"/>
</dbReference>
<dbReference type="PANTHER" id="PTHR28251">
    <property type="entry name" value="V-TYPE ATPASE ASSEMBLY FACTOR PKR1"/>
    <property type="match status" value="1"/>
</dbReference>
<dbReference type="OrthoDB" id="9626941at2759"/>
<keyword evidence="1" id="KW-1133">Transmembrane helix</keyword>
<gene>
    <name evidence="2" type="ORF">GALMADRAFT_109699</name>
</gene>
<reference evidence="3" key="1">
    <citation type="journal article" date="2014" name="Proc. Natl. Acad. Sci. U.S.A.">
        <title>Extensive sampling of basidiomycete genomes demonstrates inadequacy of the white-rot/brown-rot paradigm for wood decay fungi.</title>
        <authorList>
            <person name="Riley R."/>
            <person name="Salamov A.A."/>
            <person name="Brown D.W."/>
            <person name="Nagy L.G."/>
            <person name="Floudas D."/>
            <person name="Held B.W."/>
            <person name="Levasseur A."/>
            <person name="Lombard V."/>
            <person name="Morin E."/>
            <person name="Otillar R."/>
            <person name="Lindquist E.A."/>
            <person name="Sun H."/>
            <person name="LaButti K.M."/>
            <person name="Schmutz J."/>
            <person name="Jabbour D."/>
            <person name="Luo H."/>
            <person name="Baker S.E."/>
            <person name="Pisabarro A.G."/>
            <person name="Walton J.D."/>
            <person name="Blanchette R.A."/>
            <person name="Henrissat B."/>
            <person name="Martin F."/>
            <person name="Cullen D."/>
            <person name="Hibbett D.S."/>
            <person name="Grigoriev I.V."/>
        </authorList>
    </citation>
    <scope>NUCLEOTIDE SEQUENCE [LARGE SCALE GENOMIC DNA]</scope>
    <source>
        <strain evidence="3">CBS 339.88</strain>
    </source>
</reference>
<evidence type="ECO:0000313" key="2">
    <source>
        <dbReference type="EMBL" id="KDR83337.1"/>
    </source>
</evidence>
<dbReference type="GO" id="GO:0070072">
    <property type="term" value="P:vacuolar proton-transporting V-type ATPase complex assembly"/>
    <property type="evidence" value="ECO:0007669"/>
    <property type="project" value="InterPro"/>
</dbReference>
<dbReference type="EMBL" id="KL142368">
    <property type="protein sequence ID" value="KDR83337.1"/>
    <property type="molecule type" value="Genomic_DNA"/>
</dbReference>
<organism evidence="2 3">
    <name type="scientific">Galerina marginata (strain CBS 339.88)</name>
    <dbReference type="NCBI Taxonomy" id="685588"/>
    <lineage>
        <taxon>Eukaryota</taxon>
        <taxon>Fungi</taxon>
        <taxon>Dikarya</taxon>
        <taxon>Basidiomycota</taxon>
        <taxon>Agaricomycotina</taxon>
        <taxon>Agaricomycetes</taxon>
        <taxon>Agaricomycetidae</taxon>
        <taxon>Agaricales</taxon>
        <taxon>Agaricineae</taxon>
        <taxon>Strophariaceae</taxon>
        <taxon>Galerina</taxon>
    </lineage>
</organism>
<protein>
    <recommendedName>
        <fullName evidence="4">V-type ATPase assembly factor PKR1</fullName>
    </recommendedName>
</protein>
<evidence type="ECO:0000256" key="1">
    <source>
        <dbReference type="SAM" id="Phobius"/>
    </source>
</evidence>
<dbReference type="HOGENOM" id="CLU_068499_2_0_1"/>
<keyword evidence="3" id="KW-1185">Reference proteome</keyword>
<evidence type="ECO:0000313" key="3">
    <source>
        <dbReference type="Proteomes" id="UP000027222"/>
    </source>
</evidence>
<dbReference type="GO" id="GO:0005789">
    <property type="term" value="C:endoplasmic reticulum membrane"/>
    <property type="evidence" value="ECO:0007669"/>
    <property type="project" value="TreeGrafter"/>
</dbReference>
<dbReference type="Proteomes" id="UP000027222">
    <property type="component" value="Unassembled WGS sequence"/>
</dbReference>
<keyword evidence="1" id="KW-0812">Transmembrane</keyword>
<dbReference type="PANTHER" id="PTHR28251:SF1">
    <property type="entry name" value="V-TYPE ATPASE ASSEMBLY FACTOR PKR1"/>
    <property type="match status" value="1"/>
</dbReference>
<feature type="transmembrane region" description="Helical" evidence="1">
    <location>
        <begin position="30"/>
        <end position="51"/>
    </location>
</feature>
<keyword evidence="1" id="KW-0472">Membrane</keyword>
<evidence type="ECO:0008006" key="4">
    <source>
        <dbReference type="Google" id="ProtNLM"/>
    </source>
</evidence>
<proteinExistence type="predicted"/>
<accession>A0A067TLX0</accession>
<sequence length="103" mass="11506">MSPARDEPQSEDTSFFANILTPGSSLHPTFLLVVDCAFLILLLVFVVLALLTSGNPHIFALMVIELCLWASVKWFVNELKQIPVETDRNDGTDTSENEARKTR</sequence>
<name>A0A067TLX0_GALM3</name>
<dbReference type="InterPro" id="IPR013945">
    <property type="entry name" value="Pkr1"/>
</dbReference>
<dbReference type="AlphaFoldDB" id="A0A067TLX0"/>